<keyword evidence="4 6" id="KW-0274">FAD</keyword>
<dbReference type="PANTHER" id="PTHR11552:SF201">
    <property type="entry name" value="GLUCOSE-METHANOL-CHOLINE OXIDOREDUCTASE N-TERMINAL DOMAIN-CONTAINING PROTEIN"/>
    <property type="match status" value="1"/>
</dbReference>
<gene>
    <name evidence="10" type="ORF">MFIFM68171_07032</name>
</gene>
<feature type="domain" description="Glucose-methanol-choline oxidoreductase N-terminal" evidence="8">
    <location>
        <begin position="101"/>
        <end position="124"/>
    </location>
</feature>
<dbReference type="PROSITE" id="PS00623">
    <property type="entry name" value="GMC_OXRED_1"/>
    <property type="match status" value="1"/>
</dbReference>
<dbReference type="Proteomes" id="UP001628179">
    <property type="component" value="Unassembled WGS sequence"/>
</dbReference>
<evidence type="ECO:0000256" key="2">
    <source>
        <dbReference type="ARBA" id="ARBA00010790"/>
    </source>
</evidence>
<proteinExistence type="inferred from homology"/>
<dbReference type="PROSITE" id="PS00624">
    <property type="entry name" value="GMC_OXRED_2"/>
    <property type="match status" value="1"/>
</dbReference>
<dbReference type="Pfam" id="PF00732">
    <property type="entry name" value="GMC_oxred_N"/>
    <property type="match status" value="1"/>
</dbReference>
<name>A0ABQ0GGC7_9PEZI</name>
<keyword evidence="5" id="KW-0560">Oxidoreductase</keyword>
<sequence>MGRLTLTLALAYSIGKPTAAIEDFDYIIVGAGTTGLVVANRLSEDPSVTVAVIEPGTDQRDNINVTATDRFSQAFNTPIDWAYETVMQPGAGNRSLPLHQGKAWGGTSTINGMTYIRGNIAEIDSWEHLGNPGWNWGALLPYYKLSEGYTIPTDTQLAAGATYRRQYHGFDGPLRVGYSAALRNGSFAPAVMQTWEGLSLSQNPDLNSGDVRGFSMGPQTLDPGNDVRWDAARAYYHPVEHRHNLRILKGTVRRITWADGKRYKRGYPSARLVASGIEMLTDDGKLTKVRVRNEVVISAGAVRTPLVLEASGIGNPSVLRALDIETRVNLPGVGENLVEQPSHLLRFSGNLEPSANAYHTFVTAADVFGADLAAVEEETRNSLSRWAQAAVDASKPGSLKASAVAKLLRIQHEILFKRNGTIGEVLTIVAPGGVLASQYWLLLPFSRGSAHLGSLDDIDEPVIDPRIFLADFDLAALTAVGRLAETFWRSDPMNVRASVVGPIPQGTTSLPNNATDAEWHAHLRDTVAANSHVMGTASMMSRELGGVVDPELRVYGTVNVRVVDASILPTQISGHLTATLYAVAERASEIIKGTCKK</sequence>
<protein>
    <submittedName>
        <fullName evidence="10">Glucose oxidase</fullName>
    </submittedName>
</protein>
<accession>A0ABQ0GGC7</accession>
<evidence type="ECO:0000256" key="6">
    <source>
        <dbReference type="RuleBase" id="RU003968"/>
    </source>
</evidence>
<dbReference type="Gene3D" id="3.30.560.10">
    <property type="entry name" value="Glucose Oxidase, domain 3"/>
    <property type="match status" value="1"/>
</dbReference>
<keyword evidence="11" id="KW-1185">Reference proteome</keyword>
<dbReference type="InterPro" id="IPR012132">
    <property type="entry name" value="GMC_OxRdtase"/>
</dbReference>
<dbReference type="PIRSF" id="PIRSF000137">
    <property type="entry name" value="Alcohol_oxidase"/>
    <property type="match status" value="1"/>
</dbReference>
<evidence type="ECO:0000256" key="5">
    <source>
        <dbReference type="ARBA" id="ARBA00023002"/>
    </source>
</evidence>
<dbReference type="InterPro" id="IPR036188">
    <property type="entry name" value="FAD/NAD-bd_sf"/>
</dbReference>
<evidence type="ECO:0000313" key="10">
    <source>
        <dbReference type="EMBL" id="GAB1316822.1"/>
    </source>
</evidence>
<comment type="caution">
    <text evidence="10">The sequence shown here is derived from an EMBL/GenBank/DDBJ whole genome shotgun (WGS) entry which is preliminary data.</text>
</comment>
<dbReference type="GeneID" id="98177775"/>
<feature type="domain" description="Glucose-methanol-choline oxidoreductase N-terminal" evidence="9">
    <location>
        <begin position="300"/>
        <end position="314"/>
    </location>
</feature>
<dbReference type="RefSeq" id="XP_070918553.1">
    <property type="nucleotide sequence ID" value="XM_071062452.1"/>
</dbReference>
<evidence type="ECO:0000256" key="4">
    <source>
        <dbReference type="ARBA" id="ARBA00022827"/>
    </source>
</evidence>
<evidence type="ECO:0000256" key="3">
    <source>
        <dbReference type="ARBA" id="ARBA00022630"/>
    </source>
</evidence>
<dbReference type="EMBL" id="BAAFSV010000004">
    <property type="protein sequence ID" value="GAB1316822.1"/>
    <property type="molecule type" value="Genomic_DNA"/>
</dbReference>
<feature type="chain" id="PRO_5046419112" evidence="7">
    <location>
        <begin position="21"/>
        <end position="597"/>
    </location>
</feature>
<evidence type="ECO:0000259" key="8">
    <source>
        <dbReference type="PROSITE" id="PS00623"/>
    </source>
</evidence>
<dbReference type="InterPro" id="IPR000172">
    <property type="entry name" value="GMC_OxRdtase_N"/>
</dbReference>
<keyword evidence="7" id="KW-0732">Signal</keyword>
<dbReference type="InterPro" id="IPR007867">
    <property type="entry name" value="GMC_OxRtase_C"/>
</dbReference>
<feature type="signal peptide" evidence="7">
    <location>
        <begin position="1"/>
        <end position="20"/>
    </location>
</feature>
<evidence type="ECO:0000313" key="11">
    <source>
        <dbReference type="Proteomes" id="UP001628179"/>
    </source>
</evidence>
<dbReference type="InterPro" id="IPR027424">
    <property type="entry name" value="Glucose_Oxidase_domain_2"/>
</dbReference>
<evidence type="ECO:0000259" key="9">
    <source>
        <dbReference type="PROSITE" id="PS00624"/>
    </source>
</evidence>
<dbReference type="PANTHER" id="PTHR11552">
    <property type="entry name" value="GLUCOSE-METHANOL-CHOLINE GMC OXIDOREDUCTASE"/>
    <property type="match status" value="1"/>
</dbReference>
<organism evidence="10 11">
    <name type="scientific">Madurella fahalii</name>
    <dbReference type="NCBI Taxonomy" id="1157608"/>
    <lineage>
        <taxon>Eukaryota</taxon>
        <taxon>Fungi</taxon>
        <taxon>Dikarya</taxon>
        <taxon>Ascomycota</taxon>
        <taxon>Pezizomycotina</taxon>
        <taxon>Sordariomycetes</taxon>
        <taxon>Sordariomycetidae</taxon>
        <taxon>Sordariales</taxon>
        <taxon>Sordariales incertae sedis</taxon>
        <taxon>Madurella</taxon>
    </lineage>
</organism>
<evidence type="ECO:0000256" key="1">
    <source>
        <dbReference type="ARBA" id="ARBA00001974"/>
    </source>
</evidence>
<dbReference type="Gene3D" id="3.50.50.60">
    <property type="entry name" value="FAD/NAD(P)-binding domain"/>
    <property type="match status" value="1"/>
</dbReference>
<comment type="similarity">
    <text evidence="2 6">Belongs to the GMC oxidoreductase family.</text>
</comment>
<evidence type="ECO:0000256" key="7">
    <source>
        <dbReference type="SAM" id="SignalP"/>
    </source>
</evidence>
<dbReference type="Pfam" id="PF05199">
    <property type="entry name" value="GMC_oxred_C"/>
    <property type="match status" value="1"/>
</dbReference>
<dbReference type="SUPFAM" id="SSF54373">
    <property type="entry name" value="FAD-linked reductases, C-terminal domain"/>
    <property type="match status" value="1"/>
</dbReference>
<comment type="cofactor">
    <cofactor evidence="1">
        <name>FAD</name>
        <dbReference type="ChEBI" id="CHEBI:57692"/>
    </cofactor>
</comment>
<keyword evidence="3 6" id="KW-0285">Flavoprotein</keyword>
<reference evidence="10 11" key="1">
    <citation type="submission" date="2024-09" db="EMBL/GenBank/DDBJ databases">
        <title>Itraconazole resistance in Madurella fahalii resulting from another homologue of gene encoding cytochrome P450 14-alpha sterol demethylase (CYP51).</title>
        <authorList>
            <person name="Yoshioka I."/>
            <person name="Fahal A.H."/>
            <person name="Kaneko S."/>
            <person name="Yaguchi T."/>
        </authorList>
    </citation>
    <scope>NUCLEOTIDE SEQUENCE [LARGE SCALE GENOMIC DNA]</scope>
    <source>
        <strain evidence="10 11">IFM 68171</strain>
    </source>
</reference>
<dbReference type="Gene3D" id="4.10.450.10">
    <property type="entry name" value="Glucose Oxidase, domain 2"/>
    <property type="match status" value="1"/>
</dbReference>
<dbReference type="SUPFAM" id="SSF51905">
    <property type="entry name" value="FAD/NAD(P)-binding domain"/>
    <property type="match status" value="1"/>
</dbReference>